<keyword evidence="1" id="KW-0732">Signal</keyword>
<dbReference type="Proteomes" id="UP000664628">
    <property type="component" value="Unassembled WGS sequence"/>
</dbReference>
<gene>
    <name evidence="2" type="ORF">J2I46_27915</name>
</gene>
<proteinExistence type="predicted"/>
<evidence type="ECO:0000256" key="1">
    <source>
        <dbReference type="SAM" id="SignalP"/>
    </source>
</evidence>
<evidence type="ECO:0000313" key="2">
    <source>
        <dbReference type="EMBL" id="MBO0952442.1"/>
    </source>
</evidence>
<reference evidence="2 3" key="1">
    <citation type="submission" date="2021-03" db="EMBL/GenBank/DDBJ databases">
        <title>Fibrella sp. HMF5405 genome sequencing and assembly.</title>
        <authorList>
            <person name="Kang H."/>
            <person name="Kim H."/>
            <person name="Bae S."/>
            <person name="Joh K."/>
        </authorList>
    </citation>
    <scope>NUCLEOTIDE SEQUENCE [LARGE SCALE GENOMIC DNA]</scope>
    <source>
        <strain evidence="2 3">HMF5405</strain>
    </source>
</reference>
<accession>A0ABS3JU54</accession>
<sequence length="235" mass="25135">MRLSLLILPFFLFFAFATPTNGQNADATVKAGLDAFAGGLFADYSPINAVLTANGYNPLKNNSARFGVGGALCGPLTGKFPVRVGLQAMMNQNDNIAGNNRTSISSLNMQFSLEVDAVNKGAFLAGPMIGVGVLTSTIDASKDNQVGSFNGYVSGNARAISLNHLTFPLIFGARMWVRIRNSTTKQYKRQGFALSGGYMLPLDGQNWYWANNVALPNGPNQNMGSFFAQIGFGIR</sequence>
<dbReference type="RefSeq" id="WP_207332391.1">
    <property type="nucleotide sequence ID" value="NZ_JAFMYW010000011.1"/>
</dbReference>
<evidence type="ECO:0000313" key="3">
    <source>
        <dbReference type="Proteomes" id="UP000664628"/>
    </source>
</evidence>
<keyword evidence="3" id="KW-1185">Reference proteome</keyword>
<protein>
    <recommendedName>
        <fullName evidence="4">Outer membrane protein beta-barrel domain-containing protein</fullName>
    </recommendedName>
</protein>
<dbReference type="EMBL" id="JAFMYW010000011">
    <property type="protein sequence ID" value="MBO0952442.1"/>
    <property type="molecule type" value="Genomic_DNA"/>
</dbReference>
<comment type="caution">
    <text evidence="2">The sequence shown here is derived from an EMBL/GenBank/DDBJ whole genome shotgun (WGS) entry which is preliminary data.</text>
</comment>
<organism evidence="2 3">
    <name type="scientific">Fibrella forsythiae</name>
    <dbReference type="NCBI Taxonomy" id="2817061"/>
    <lineage>
        <taxon>Bacteria</taxon>
        <taxon>Pseudomonadati</taxon>
        <taxon>Bacteroidota</taxon>
        <taxon>Cytophagia</taxon>
        <taxon>Cytophagales</taxon>
        <taxon>Spirosomataceae</taxon>
        <taxon>Fibrella</taxon>
    </lineage>
</organism>
<evidence type="ECO:0008006" key="4">
    <source>
        <dbReference type="Google" id="ProtNLM"/>
    </source>
</evidence>
<name>A0ABS3JU54_9BACT</name>
<feature type="chain" id="PRO_5046817106" description="Outer membrane protein beta-barrel domain-containing protein" evidence="1">
    <location>
        <begin position="18"/>
        <end position="235"/>
    </location>
</feature>
<feature type="signal peptide" evidence="1">
    <location>
        <begin position="1"/>
        <end position="17"/>
    </location>
</feature>